<keyword evidence="1" id="KW-1133">Transmembrane helix</keyword>
<gene>
    <name evidence="2" type="ORF">XSR1_180059</name>
</gene>
<feature type="transmembrane region" description="Helical" evidence="1">
    <location>
        <begin position="14"/>
        <end position="33"/>
    </location>
</feature>
<name>W1IU63_9GAMM</name>
<dbReference type="Proteomes" id="UP000019202">
    <property type="component" value="Unassembled WGS sequence"/>
</dbReference>
<evidence type="ECO:0000256" key="1">
    <source>
        <dbReference type="SAM" id="Phobius"/>
    </source>
</evidence>
<dbReference type="EMBL" id="CBXF010000075">
    <property type="protein sequence ID" value="CDL82022.1"/>
    <property type="molecule type" value="Genomic_DNA"/>
</dbReference>
<comment type="caution">
    <text evidence="2">The sequence shown here is derived from an EMBL/GenBank/DDBJ whole genome shotgun (WGS) entry which is preliminary data.</text>
</comment>
<dbReference type="AlphaFoldDB" id="W1IU63"/>
<proteinExistence type="predicted"/>
<keyword evidence="1" id="KW-0812">Transmembrane</keyword>
<dbReference type="STRING" id="1427518.XSR1_180059"/>
<sequence>MFGIYCFLQMKETVYLHILLIVIIELILIRLFLYQSVELAVNINNIEKGISIISIRLIFCAIEKSIFNKQQFKKYLVWNMCRMNRFIALR</sequence>
<evidence type="ECO:0000313" key="3">
    <source>
        <dbReference type="Proteomes" id="UP000019202"/>
    </source>
</evidence>
<reference evidence="2" key="1">
    <citation type="submission" date="2013-11" db="EMBL/GenBank/DDBJ databases">
        <title>Draft genome sequence and annotation of the entomopathogenic bacteria, Xenorhabdus cabanillasi strain JM26 and Xenorhabdus szentirmai strain DSM 16338.</title>
        <authorList>
            <person name="Gualtieri M."/>
            <person name="Ogier J.C."/>
            <person name="Pages S."/>
            <person name="Givaudan A."/>
            <person name="Gaudriault S."/>
        </authorList>
    </citation>
    <scope>NUCLEOTIDE SEQUENCE [LARGE SCALE GENOMIC DNA]</scope>
    <source>
        <strain evidence="2">DSM 16338</strain>
    </source>
</reference>
<accession>W1IU63</accession>
<keyword evidence="1" id="KW-0472">Membrane</keyword>
<keyword evidence="3" id="KW-1185">Reference proteome</keyword>
<protein>
    <submittedName>
        <fullName evidence="2">Uncharacterized protein</fullName>
    </submittedName>
</protein>
<organism evidence="2 3">
    <name type="scientific">Xenorhabdus szentirmaii DSM 16338</name>
    <dbReference type="NCBI Taxonomy" id="1427518"/>
    <lineage>
        <taxon>Bacteria</taxon>
        <taxon>Pseudomonadati</taxon>
        <taxon>Pseudomonadota</taxon>
        <taxon>Gammaproteobacteria</taxon>
        <taxon>Enterobacterales</taxon>
        <taxon>Morganellaceae</taxon>
        <taxon>Xenorhabdus</taxon>
    </lineage>
</organism>
<evidence type="ECO:0000313" key="2">
    <source>
        <dbReference type="EMBL" id="CDL82022.1"/>
    </source>
</evidence>